<reference evidence="3 4" key="1">
    <citation type="journal article" date="2015" name="MBio">
        <title>Enzymatic Degradation of Phenazines Can Generate Energy and Protect Sensitive Organisms from Toxicity.</title>
        <authorList>
            <person name="Costa K.C."/>
            <person name="Bergkessel M."/>
            <person name="Saunders S."/>
            <person name="Korlach J."/>
            <person name="Newman D.K."/>
        </authorList>
    </citation>
    <scope>NUCLEOTIDE SEQUENCE [LARGE SCALE GENOMIC DNA]</scope>
    <source>
        <strain evidence="3 4">CT6</strain>
    </source>
</reference>
<keyword evidence="4" id="KW-1185">Reference proteome</keyword>
<keyword evidence="2" id="KW-0732">Signal</keyword>
<accession>A0A0N9YB40</accession>
<name>A0A0N9YB40_MYCFO</name>
<evidence type="ECO:0000313" key="4">
    <source>
        <dbReference type="Proteomes" id="UP000057134"/>
    </source>
</evidence>
<organism evidence="3 4">
    <name type="scientific">Mycolicibacterium fortuitum</name>
    <name type="common">Mycobacterium fortuitum</name>
    <dbReference type="NCBI Taxonomy" id="1766"/>
    <lineage>
        <taxon>Bacteria</taxon>
        <taxon>Bacillati</taxon>
        <taxon>Actinomycetota</taxon>
        <taxon>Actinomycetes</taxon>
        <taxon>Mycobacteriales</taxon>
        <taxon>Mycobacteriaceae</taxon>
        <taxon>Mycolicibacterium</taxon>
    </lineage>
</organism>
<feature type="signal peptide" evidence="2">
    <location>
        <begin position="1"/>
        <end position="28"/>
    </location>
</feature>
<dbReference type="KEGG" id="mft:XA26_47900"/>
<dbReference type="EMBL" id="CP011269">
    <property type="protein sequence ID" value="ALI28590.1"/>
    <property type="molecule type" value="Genomic_DNA"/>
</dbReference>
<evidence type="ECO:0000256" key="1">
    <source>
        <dbReference type="SAM" id="MobiDB-lite"/>
    </source>
</evidence>
<gene>
    <name evidence="3" type="ORF">XA26_47900</name>
</gene>
<dbReference type="RefSeq" id="WP_054603160.1">
    <property type="nucleotide sequence ID" value="NZ_CP011269.1"/>
</dbReference>
<evidence type="ECO:0000313" key="3">
    <source>
        <dbReference type="EMBL" id="ALI28590.1"/>
    </source>
</evidence>
<feature type="region of interest" description="Disordered" evidence="1">
    <location>
        <begin position="58"/>
        <end position="79"/>
    </location>
</feature>
<sequence length="79" mass="7995">MSQPKVRIAAALAAMALAGLATTGAAKALNYNDISSNGPMTLGVTITQHADGHPTLAKARPDITGPAPLPPELIGLPER</sequence>
<dbReference type="Proteomes" id="UP000057134">
    <property type="component" value="Chromosome"/>
</dbReference>
<dbReference type="PATRIC" id="fig|1766.6.peg.4764"/>
<feature type="chain" id="PRO_5043780608" evidence="2">
    <location>
        <begin position="29"/>
        <end position="79"/>
    </location>
</feature>
<proteinExistence type="predicted"/>
<protein>
    <submittedName>
        <fullName evidence="3">Uncharacterized protein</fullName>
    </submittedName>
</protein>
<dbReference type="AlphaFoldDB" id="A0A0N9YB40"/>
<evidence type="ECO:0000256" key="2">
    <source>
        <dbReference type="SAM" id="SignalP"/>
    </source>
</evidence>